<evidence type="ECO:0000313" key="9">
    <source>
        <dbReference type="Proteomes" id="UP001432027"/>
    </source>
</evidence>
<evidence type="ECO:0000256" key="1">
    <source>
        <dbReference type="ARBA" id="ARBA00010617"/>
    </source>
</evidence>
<evidence type="ECO:0000256" key="5">
    <source>
        <dbReference type="PIRSR" id="PIRSR602401-1"/>
    </source>
</evidence>
<dbReference type="InterPro" id="IPR017972">
    <property type="entry name" value="Cyt_P450_CS"/>
</dbReference>
<dbReference type="GO" id="GO:0005737">
    <property type="term" value="C:cytoplasm"/>
    <property type="evidence" value="ECO:0007669"/>
    <property type="project" value="TreeGrafter"/>
</dbReference>
<reference evidence="8" key="1">
    <citation type="submission" date="2023-10" db="EMBL/GenBank/DDBJ databases">
        <title>Genome assembly of Pristionchus species.</title>
        <authorList>
            <person name="Yoshida K."/>
            <person name="Sommer R.J."/>
        </authorList>
    </citation>
    <scope>NUCLEOTIDE SEQUENCE</scope>
    <source>
        <strain evidence="8">RS0144</strain>
    </source>
</reference>
<protein>
    <recommendedName>
        <fullName evidence="10">Cytochrome P450</fullName>
    </recommendedName>
</protein>
<dbReference type="GO" id="GO:0006082">
    <property type="term" value="P:organic acid metabolic process"/>
    <property type="evidence" value="ECO:0007669"/>
    <property type="project" value="TreeGrafter"/>
</dbReference>
<dbReference type="GO" id="GO:0016712">
    <property type="term" value="F:oxidoreductase activity, acting on paired donors, with incorporation or reduction of molecular oxygen, reduced flavin or flavoprotein as one donor, and incorporation of one atom of oxygen"/>
    <property type="evidence" value="ECO:0007669"/>
    <property type="project" value="TreeGrafter"/>
</dbReference>
<dbReference type="GO" id="GO:0005506">
    <property type="term" value="F:iron ion binding"/>
    <property type="evidence" value="ECO:0007669"/>
    <property type="project" value="InterPro"/>
</dbReference>
<keyword evidence="7" id="KW-0812">Transmembrane</keyword>
<feature type="binding site" description="axial binding residue" evidence="5">
    <location>
        <position position="465"/>
    </location>
    <ligand>
        <name>heme</name>
        <dbReference type="ChEBI" id="CHEBI:30413"/>
    </ligand>
    <ligandPart>
        <name>Fe</name>
        <dbReference type="ChEBI" id="CHEBI:18248"/>
    </ligandPart>
</feature>
<dbReference type="PROSITE" id="PS00086">
    <property type="entry name" value="CYTOCHROME_P450"/>
    <property type="match status" value="1"/>
</dbReference>
<keyword evidence="9" id="KW-1185">Reference proteome</keyword>
<dbReference type="PANTHER" id="PTHR24300">
    <property type="entry name" value="CYTOCHROME P450 508A4-RELATED"/>
    <property type="match status" value="1"/>
</dbReference>
<keyword evidence="6" id="KW-0560">Oxidoreductase</keyword>
<dbReference type="InterPro" id="IPR002401">
    <property type="entry name" value="Cyt_P450_E_grp-I"/>
</dbReference>
<dbReference type="Gene3D" id="1.10.630.10">
    <property type="entry name" value="Cytochrome P450"/>
    <property type="match status" value="1"/>
</dbReference>
<evidence type="ECO:0008006" key="10">
    <source>
        <dbReference type="Google" id="ProtNLM"/>
    </source>
</evidence>
<keyword evidence="3 5" id="KW-0408">Iron</keyword>
<evidence type="ECO:0000256" key="3">
    <source>
        <dbReference type="ARBA" id="ARBA00023004"/>
    </source>
</evidence>
<dbReference type="PANTHER" id="PTHR24300:SF338">
    <property type="entry name" value="CYTOCHROME P450 CYP36A1-RELATED"/>
    <property type="match status" value="1"/>
</dbReference>
<dbReference type="PRINTS" id="PR00463">
    <property type="entry name" value="EP450I"/>
</dbReference>
<keyword evidence="7" id="KW-1133">Transmembrane helix</keyword>
<dbReference type="GO" id="GO:0006805">
    <property type="term" value="P:xenobiotic metabolic process"/>
    <property type="evidence" value="ECO:0007669"/>
    <property type="project" value="TreeGrafter"/>
</dbReference>
<dbReference type="GO" id="GO:0020037">
    <property type="term" value="F:heme binding"/>
    <property type="evidence" value="ECO:0007669"/>
    <property type="project" value="InterPro"/>
</dbReference>
<keyword evidence="4 6" id="KW-0503">Monooxygenase</keyword>
<dbReference type="Proteomes" id="UP001432027">
    <property type="component" value="Unassembled WGS sequence"/>
</dbReference>
<dbReference type="FunFam" id="1.10.630.10:FF:000122">
    <property type="entry name" value="Cytochrome P450"/>
    <property type="match status" value="1"/>
</dbReference>
<name>A0AAV5SA56_9BILA</name>
<feature type="non-terminal residue" evidence="8">
    <location>
        <position position="1"/>
    </location>
</feature>
<keyword evidence="2 5" id="KW-0479">Metal-binding</keyword>
<keyword evidence="5 6" id="KW-0349">Heme</keyword>
<organism evidence="8 9">
    <name type="scientific">Pristionchus entomophagus</name>
    <dbReference type="NCBI Taxonomy" id="358040"/>
    <lineage>
        <taxon>Eukaryota</taxon>
        <taxon>Metazoa</taxon>
        <taxon>Ecdysozoa</taxon>
        <taxon>Nematoda</taxon>
        <taxon>Chromadorea</taxon>
        <taxon>Rhabditida</taxon>
        <taxon>Rhabditina</taxon>
        <taxon>Diplogasteromorpha</taxon>
        <taxon>Diplogasteroidea</taxon>
        <taxon>Neodiplogasteridae</taxon>
        <taxon>Pristionchus</taxon>
    </lineage>
</organism>
<dbReference type="SUPFAM" id="SSF48264">
    <property type="entry name" value="Cytochrome P450"/>
    <property type="match status" value="1"/>
</dbReference>
<dbReference type="InterPro" id="IPR050182">
    <property type="entry name" value="Cytochrome_P450_fam2"/>
</dbReference>
<keyword evidence="7" id="KW-0472">Membrane</keyword>
<evidence type="ECO:0000256" key="6">
    <source>
        <dbReference type="RuleBase" id="RU000461"/>
    </source>
</evidence>
<evidence type="ECO:0000256" key="7">
    <source>
        <dbReference type="SAM" id="Phobius"/>
    </source>
</evidence>
<comment type="cofactor">
    <cofactor evidence="5">
        <name>heme</name>
        <dbReference type="ChEBI" id="CHEBI:30413"/>
    </cofactor>
</comment>
<comment type="caution">
    <text evidence="8">The sequence shown here is derived from an EMBL/GenBank/DDBJ whole genome shotgun (WGS) entry which is preliminary data.</text>
</comment>
<feature type="transmembrane region" description="Helical" evidence="7">
    <location>
        <begin position="28"/>
        <end position="46"/>
    </location>
</feature>
<dbReference type="InterPro" id="IPR001128">
    <property type="entry name" value="Cyt_P450"/>
</dbReference>
<evidence type="ECO:0000256" key="4">
    <source>
        <dbReference type="ARBA" id="ARBA00023033"/>
    </source>
</evidence>
<dbReference type="EMBL" id="BTSX01000001">
    <property type="protein sequence ID" value="GMS77969.1"/>
    <property type="molecule type" value="Genomic_DNA"/>
</dbReference>
<dbReference type="AlphaFoldDB" id="A0AAV5SA56"/>
<evidence type="ECO:0000256" key="2">
    <source>
        <dbReference type="ARBA" id="ARBA00022723"/>
    </source>
</evidence>
<dbReference type="InterPro" id="IPR036396">
    <property type="entry name" value="Cyt_P450_sf"/>
</dbReference>
<dbReference type="Pfam" id="PF00067">
    <property type="entry name" value="p450"/>
    <property type="match status" value="1"/>
</dbReference>
<dbReference type="PRINTS" id="PR00385">
    <property type="entry name" value="P450"/>
</dbReference>
<proteinExistence type="inferred from homology"/>
<comment type="similarity">
    <text evidence="1 6">Belongs to the cytochrome P450 family.</text>
</comment>
<gene>
    <name evidence="8" type="ORF">PENTCL1PPCAC_144</name>
</gene>
<sequence>NSAHSFAHTRLKIYKEQDGIRPQLSSRFLMLVVILFLIAAAFVYYFSINRLLGLPPGPPPLPFIGNMLSFQWEMDKVLLDWKARYGRIFTVWLPIPMVVIGDHQLLQQHVIKQGDNFLAKKIPEQLTKMMTGGLFGLVFEDNRMVKEQRSFARKSLHEIGFGSAALEDNVYNYAREVVNRWSESCNSTVDVSENIMKAVGNIVWSVTFGINIDFDNQIVPRFRKVQQEAIPLMAGPQIMFLEFFPALRKLDFLFGNSLKKLQLLIDETNAIVTDAIKKVEETFNADNQPNSYVEAFLREMKRNEEAQKPCGNFHFQQMQASAVSLWGAGFDTTVGMLRMCCLMLVNHPDVQRKLQKEIDGVIGKGRIRFEDREKLPYTCAFIQEVYRLGNVLPVMFLRQTTQATVIEGFPIPAGTSILPQFSMVHSDPAEFERPDFFCPERHIDEDGKFIKDTRITPFSIGRRTCLGETLARMEIFVIMTTIIQNCNFMPAGKVPPPVKYTYGFTRAVDQFLVNIEPRN</sequence>
<evidence type="ECO:0000313" key="8">
    <source>
        <dbReference type="EMBL" id="GMS77969.1"/>
    </source>
</evidence>
<accession>A0AAV5SA56</accession>